<dbReference type="EMBL" id="AMZH03024367">
    <property type="protein sequence ID" value="RRT35880.1"/>
    <property type="molecule type" value="Genomic_DNA"/>
</dbReference>
<name>A0A426X8W9_ENSVE</name>
<dbReference type="Proteomes" id="UP000287651">
    <property type="component" value="Unassembled WGS sequence"/>
</dbReference>
<organism evidence="1 2">
    <name type="scientific">Ensete ventricosum</name>
    <name type="common">Abyssinian banana</name>
    <name type="synonym">Musa ensete</name>
    <dbReference type="NCBI Taxonomy" id="4639"/>
    <lineage>
        <taxon>Eukaryota</taxon>
        <taxon>Viridiplantae</taxon>
        <taxon>Streptophyta</taxon>
        <taxon>Embryophyta</taxon>
        <taxon>Tracheophyta</taxon>
        <taxon>Spermatophyta</taxon>
        <taxon>Magnoliopsida</taxon>
        <taxon>Liliopsida</taxon>
        <taxon>Zingiberales</taxon>
        <taxon>Musaceae</taxon>
        <taxon>Ensete</taxon>
    </lineage>
</organism>
<evidence type="ECO:0000313" key="1">
    <source>
        <dbReference type="EMBL" id="RRT35880.1"/>
    </source>
</evidence>
<protein>
    <submittedName>
        <fullName evidence="1">Uncharacterized protein</fullName>
    </submittedName>
</protein>
<proteinExistence type="predicted"/>
<dbReference type="AlphaFoldDB" id="A0A426X8W9"/>
<comment type="caution">
    <text evidence="1">The sequence shown here is derived from an EMBL/GenBank/DDBJ whole genome shotgun (WGS) entry which is preliminary data.</text>
</comment>
<accession>A0A426X8W9</accession>
<evidence type="ECO:0000313" key="2">
    <source>
        <dbReference type="Proteomes" id="UP000287651"/>
    </source>
</evidence>
<gene>
    <name evidence="1" type="ORF">B296_00052205</name>
</gene>
<sequence>MLPLRFPNSSDFASTRDGAIEDAPKMLASGFSKLVPLGLMEGIDLTHVEESKEVITTYLKRKSTEGAGRLRRYGPRRAEDLD</sequence>
<reference evidence="1 2" key="1">
    <citation type="journal article" date="2014" name="Agronomy (Basel)">
        <title>A Draft Genome Sequence for Ensete ventricosum, the Drought-Tolerant Tree Against Hunger.</title>
        <authorList>
            <person name="Harrison J."/>
            <person name="Moore K.A."/>
            <person name="Paszkiewicz K."/>
            <person name="Jones T."/>
            <person name="Grant M."/>
            <person name="Ambacheew D."/>
            <person name="Muzemil S."/>
            <person name="Studholme D.J."/>
        </authorList>
    </citation>
    <scope>NUCLEOTIDE SEQUENCE [LARGE SCALE GENOMIC DNA]</scope>
</reference>